<dbReference type="OrthoDB" id="3174584at2"/>
<sequence>MINILELIEQEQANGYSAANASAKICQDLVLRALASGPLNRNVTIKGGVVMRSKTGNVRRATQDLDIDFIRYSLSEDSIERFIQNLNCLPGIIFTQNGNIEELKQQEYHGKRVHVLISDSIGNEISSKIDLGVHKRFEIEQEEYCFDIALDDEGASLLVNSNEQMFSEKLRSLLKFGAVSTRYKDIFDIYYLISRLNIDKLAICFDSYIFNDLGMRETDMESIVKRVKMTFKNKLYRRNLSSTNKKWLDEDISQILDNIVSFLASLKFA</sequence>
<evidence type="ECO:0000313" key="2">
    <source>
        <dbReference type="Proteomes" id="UP000474104"/>
    </source>
</evidence>
<protein>
    <submittedName>
        <fullName evidence="1">Nucleotidyl transferase AbiEii/AbiGii toxin family protein</fullName>
    </submittedName>
</protein>
<name>A0A9X5C9D9_9FIRM</name>
<dbReference type="Pfam" id="PF08843">
    <property type="entry name" value="AbiEii"/>
    <property type="match status" value="1"/>
</dbReference>
<dbReference type="RefSeq" id="WP_004078271.1">
    <property type="nucleotide sequence ID" value="NZ_CASCYM010000006.1"/>
</dbReference>
<dbReference type="InterPro" id="IPR014942">
    <property type="entry name" value="AbiEii"/>
</dbReference>
<dbReference type="EMBL" id="VIRB01000108">
    <property type="protein sequence ID" value="NDO70454.1"/>
    <property type="molecule type" value="Genomic_DNA"/>
</dbReference>
<keyword evidence="1" id="KW-0808">Transferase</keyword>
<evidence type="ECO:0000313" key="1">
    <source>
        <dbReference type="EMBL" id="NDO70454.1"/>
    </source>
</evidence>
<organism evidence="1 2">
    <name type="scientific">Schaedlerella arabinosiphila</name>
    <dbReference type="NCBI Taxonomy" id="2044587"/>
    <lineage>
        <taxon>Bacteria</taxon>
        <taxon>Bacillati</taxon>
        <taxon>Bacillota</taxon>
        <taxon>Clostridia</taxon>
        <taxon>Lachnospirales</taxon>
        <taxon>Lachnospiraceae</taxon>
        <taxon>Schaedlerella</taxon>
    </lineage>
</organism>
<dbReference type="AlphaFoldDB" id="A0A9X5C9D9"/>
<accession>A0A9X5C9D9</accession>
<dbReference type="Proteomes" id="UP000474104">
    <property type="component" value="Unassembled WGS sequence"/>
</dbReference>
<gene>
    <name evidence="1" type="ORF">FMM80_18130</name>
</gene>
<dbReference type="GO" id="GO:0016740">
    <property type="term" value="F:transferase activity"/>
    <property type="evidence" value="ECO:0007669"/>
    <property type="project" value="UniProtKB-KW"/>
</dbReference>
<comment type="caution">
    <text evidence="1">The sequence shown here is derived from an EMBL/GenBank/DDBJ whole genome shotgun (WGS) entry which is preliminary data.</text>
</comment>
<proteinExistence type="predicted"/>
<reference evidence="1 2" key="1">
    <citation type="submission" date="2019-07" db="EMBL/GenBank/DDBJ databases">
        <title>Draft genome sequences of 15 bacterial species constituting the stable defined intestinal microbiota of the GM15 gnotobiotic mouse model.</title>
        <authorList>
            <person name="Elie C."/>
            <person name="Mathieu A."/>
            <person name="Saliou A."/>
            <person name="Darnaud M."/>
            <person name="Leulier F."/>
            <person name="Tamellini A."/>
        </authorList>
    </citation>
    <scope>NUCLEOTIDE SEQUENCE [LARGE SCALE GENOMIC DNA]</scope>
    <source>
        <strain evidence="2">ASF 502</strain>
    </source>
</reference>